<reference evidence="5" key="1">
    <citation type="submission" date="2016-06" db="UniProtKB">
        <authorList>
            <consortium name="WormBaseParasite"/>
        </authorList>
    </citation>
    <scope>IDENTIFICATION</scope>
</reference>
<dbReference type="PANTHER" id="PTHR13162">
    <property type="entry name" value="CCR4-NOT TRANSCRIPTION COMPLEX"/>
    <property type="match status" value="1"/>
</dbReference>
<dbReference type="Pfam" id="PF16417">
    <property type="entry name" value="CNOT1_TTP_bind"/>
    <property type="match status" value="1"/>
</dbReference>
<evidence type="ECO:0000259" key="2">
    <source>
        <dbReference type="Pfam" id="PF16417"/>
    </source>
</evidence>
<dbReference type="AlphaFoldDB" id="A0A183EHQ4"/>
<dbReference type="InterPro" id="IPR038535">
    <property type="entry name" value="CNOT1_TTP_bind_sf"/>
</dbReference>
<proteinExistence type="predicted"/>
<feature type="domain" description="CCR4-NOT transcription complex subunit 1 TTP binding" evidence="2">
    <location>
        <begin position="137"/>
        <end position="292"/>
    </location>
</feature>
<dbReference type="InterPro" id="IPR040398">
    <property type="entry name" value="Not1"/>
</dbReference>
<evidence type="ECO:0000256" key="1">
    <source>
        <dbReference type="SAM" id="MobiDB-lite"/>
    </source>
</evidence>
<dbReference type="GO" id="GO:0017148">
    <property type="term" value="P:negative regulation of translation"/>
    <property type="evidence" value="ECO:0007669"/>
    <property type="project" value="InterPro"/>
</dbReference>
<evidence type="ECO:0000313" key="5">
    <source>
        <dbReference type="WBParaSite" id="GPUH_0002052001-mRNA-1"/>
    </source>
</evidence>
<dbReference type="GO" id="GO:0030015">
    <property type="term" value="C:CCR4-NOT core complex"/>
    <property type="evidence" value="ECO:0007669"/>
    <property type="project" value="InterPro"/>
</dbReference>
<dbReference type="GO" id="GO:0000932">
    <property type="term" value="C:P-body"/>
    <property type="evidence" value="ECO:0007669"/>
    <property type="project" value="TreeGrafter"/>
</dbReference>
<dbReference type="PANTHER" id="PTHR13162:SF8">
    <property type="entry name" value="CCR4-NOT TRANSCRIPTION COMPLEX SUBUNIT 1"/>
    <property type="match status" value="1"/>
</dbReference>
<dbReference type="Proteomes" id="UP000271098">
    <property type="component" value="Unassembled WGS sequence"/>
</dbReference>
<accession>A0A183EHQ4</accession>
<dbReference type="EMBL" id="UYRT01090547">
    <property type="protein sequence ID" value="VDN36177.1"/>
    <property type="molecule type" value="Genomic_DNA"/>
</dbReference>
<sequence length="311" mass="33885">MPGSLQMFGSGAVPTSLPGSTTAGPFTQGNDMLKTTTTNVANMLQPNFAGNHVLSLSPSGQMMRTGYIANGTPTTQARPSAPAAAAAVQGWGMPSTLPGGMLNGAGSFGHIGANQQPAGASSPGRMVLPPAPIDDLSTVQFSEEIQNEANMYFQQIYSQHMQMPVADFIERLKQFKASNLQRDKDVLGCVIKNLFEEYRFFHEYPERELRTTAEVYGSIIREGVISKLHFATAVRKVIESLQAEPGTMLWTFGTVALNACRTKLSAYPKVCVMIAKQRNFQHFPPHLKVFFHACSTGKLILLFLRKLKNAI</sequence>
<evidence type="ECO:0000313" key="4">
    <source>
        <dbReference type="Proteomes" id="UP000271098"/>
    </source>
</evidence>
<dbReference type="Gene3D" id="1.25.40.840">
    <property type="entry name" value="CCR4-NOT transcription complex subunit 1 TTP binding domain"/>
    <property type="match status" value="1"/>
</dbReference>
<organism evidence="5">
    <name type="scientific">Gongylonema pulchrum</name>
    <dbReference type="NCBI Taxonomy" id="637853"/>
    <lineage>
        <taxon>Eukaryota</taxon>
        <taxon>Metazoa</taxon>
        <taxon>Ecdysozoa</taxon>
        <taxon>Nematoda</taxon>
        <taxon>Chromadorea</taxon>
        <taxon>Rhabditida</taxon>
        <taxon>Spirurina</taxon>
        <taxon>Spiruromorpha</taxon>
        <taxon>Spiruroidea</taxon>
        <taxon>Gongylonematidae</taxon>
        <taxon>Gongylonema</taxon>
    </lineage>
</organism>
<dbReference type="GO" id="GO:0000288">
    <property type="term" value="P:nuclear-transcribed mRNA catabolic process, deadenylation-dependent decay"/>
    <property type="evidence" value="ECO:0007669"/>
    <property type="project" value="TreeGrafter"/>
</dbReference>
<dbReference type="OrthoDB" id="1933107at2759"/>
<feature type="region of interest" description="Disordered" evidence="1">
    <location>
        <begin position="1"/>
        <end position="30"/>
    </location>
</feature>
<gene>
    <name evidence="3" type="ORF">GPUH_LOCUS20496</name>
</gene>
<dbReference type="GO" id="GO:0060090">
    <property type="term" value="F:molecular adaptor activity"/>
    <property type="evidence" value="ECO:0007669"/>
    <property type="project" value="TreeGrafter"/>
</dbReference>
<name>A0A183EHQ4_9BILA</name>
<keyword evidence="4" id="KW-1185">Reference proteome</keyword>
<protein>
    <submittedName>
        <fullName evidence="5">CNOT1_TTP_bind domain-containing protein</fullName>
    </submittedName>
</protein>
<dbReference type="WBParaSite" id="GPUH_0002052001-mRNA-1">
    <property type="protein sequence ID" value="GPUH_0002052001-mRNA-1"/>
    <property type="gene ID" value="GPUH_0002052001"/>
</dbReference>
<feature type="compositionally biased region" description="Polar residues" evidence="1">
    <location>
        <begin position="17"/>
        <end position="30"/>
    </location>
</feature>
<reference evidence="3 4" key="2">
    <citation type="submission" date="2018-11" db="EMBL/GenBank/DDBJ databases">
        <authorList>
            <consortium name="Pathogen Informatics"/>
        </authorList>
    </citation>
    <scope>NUCLEOTIDE SEQUENCE [LARGE SCALE GENOMIC DNA]</scope>
</reference>
<dbReference type="InterPro" id="IPR032193">
    <property type="entry name" value="CNOT1_TTP_bind"/>
</dbReference>
<evidence type="ECO:0000313" key="3">
    <source>
        <dbReference type="EMBL" id="VDN36177.1"/>
    </source>
</evidence>